<feature type="transmembrane region" description="Helical" evidence="5">
    <location>
        <begin position="150"/>
        <end position="175"/>
    </location>
</feature>
<dbReference type="InterPro" id="IPR000276">
    <property type="entry name" value="GPCR_Rhodpsn"/>
</dbReference>
<gene>
    <name evidence="7" type="ORF">CAPTEDRAFT_201100</name>
</gene>
<proteinExistence type="predicted"/>
<evidence type="ECO:0000313" key="7">
    <source>
        <dbReference type="EMBL" id="ELU04319.1"/>
    </source>
</evidence>
<evidence type="ECO:0000256" key="4">
    <source>
        <dbReference type="ARBA" id="ARBA00023136"/>
    </source>
</evidence>
<dbReference type="AlphaFoldDB" id="R7UEB4"/>
<evidence type="ECO:0000256" key="2">
    <source>
        <dbReference type="ARBA" id="ARBA00022692"/>
    </source>
</evidence>
<dbReference type="PANTHER" id="PTHR46641:SF2">
    <property type="entry name" value="FMRFAMIDE RECEPTOR"/>
    <property type="match status" value="1"/>
</dbReference>
<dbReference type="EnsemblMetazoa" id="CapteT201100">
    <property type="protein sequence ID" value="CapteP201100"/>
    <property type="gene ID" value="CapteG201100"/>
</dbReference>
<keyword evidence="4 5" id="KW-0472">Membrane</keyword>
<feature type="transmembrane region" description="Helical" evidence="5">
    <location>
        <begin position="243"/>
        <end position="261"/>
    </location>
</feature>
<dbReference type="GO" id="GO:0004930">
    <property type="term" value="F:G protein-coupled receptor activity"/>
    <property type="evidence" value="ECO:0007669"/>
    <property type="project" value="InterPro"/>
</dbReference>
<dbReference type="SUPFAM" id="SSF81321">
    <property type="entry name" value="Family A G protein-coupled receptor-like"/>
    <property type="match status" value="1"/>
</dbReference>
<dbReference type="GO" id="GO:0016020">
    <property type="term" value="C:membrane"/>
    <property type="evidence" value="ECO:0007669"/>
    <property type="project" value="UniProtKB-SubCell"/>
</dbReference>
<dbReference type="PROSITE" id="PS50262">
    <property type="entry name" value="G_PROTEIN_RECEP_F1_2"/>
    <property type="match status" value="1"/>
</dbReference>
<accession>R7UEB4</accession>
<dbReference type="EMBL" id="KB302448">
    <property type="protein sequence ID" value="ELU04319.1"/>
    <property type="molecule type" value="Genomic_DNA"/>
</dbReference>
<feature type="transmembrane region" description="Helical" evidence="5">
    <location>
        <begin position="24"/>
        <end position="53"/>
    </location>
</feature>
<dbReference type="CDD" id="cd14978">
    <property type="entry name" value="7tmA_FMRFamide_R-like"/>
    <property type="match status" value="1"/>
</dbReference>
<dbReference type="PRINTS" id="PR00237">
    <property type="entry name" value="GPCRRHODOPSN"/>
</dbReference>
<evidence type="ECO:0000256" key="5">
    <source>
        <dbReference type="SAM" id="Phobius"/>
    </source>
</evidence>
<comment type="subcellular location">
    <subcellularLocation>
        <location evidence="1">Membrane</location>
    </subcellularLocation>
</comment>
<dbReference type="HOGENOM" id="CLU_009579_24_7_1"/>
<feature type="transmembrane region" description="Helical" evidence="5">
    <location>
        <begin position="65"/>
        <end position="87"/>
    </location>
</feature>
<organism evidence="7">
    <name type="scientific">Capitella teleta</name>
    <name type="common">Polychaete worm</name>
    <dbReference type="NCBI Taxonomy" id="283909"/>
    <lineage>
        <taxon>Eukaryota</taxon>
        <taxon>Metazoa</taxon>
        <taxon>Spiralia</taxon>
        <taxon>Lophotrochozoa</taxon>
        <taxon>Annelida</taxon>
        <taxon>Polychaeta</taxon>
        <taxon>Sedentaria</taxon>
        <taxon>Scolecida</taxon>
        <taxon>Capitellidae</taxon>
        <taxon>Capitella</taxon>
    </lineage>
</organism>
<dbReference type="OMA" id="SISHIMI"/>
<reference evidence="9" key="1">
    <citation type="submission" date="2012-12" db="EMBL/GenBank/DDBJ databases">
        <authorList>
            <person name="Hellsten U."/>
            <person name="Grimwood J."/>
            <person name="Chapman J.A."/>
            <person name="Shapiro H."/>
            <person name="Aerts A."/>
            <person name="Otillar R.P."/>
            <person name="Terry A.Y."/>
            <person name="Boore J.L."/>
            <person name="Simakov O."/>
            <person name="Marletaz F."/>
            <person name="Cho S.-J."/>
            <person name="Edsinger-Gonzales E."/>
            <person name="Havlak P."/>
            <person name="Kuo D.-H."/>
            <person name="Larsson T."/>
            <person name="Lv J."/>
            <person name="Arendt D."/>
            <person name="Savage R."/>
            <person name="Osoegawa K."/>
            <person name="de Jong P."/>
            <person name="Lindberg D.R."/>
            <person name="Seaver E.C."/>
            <person name="Weisblat D.A."/>
            <person name="Putnam N.H."/>
            <person name="Grigoriev I.V."/>
            <person name="Rokhsar D.S."/>
        </authorList>
    </citation>
    <scope>NUCLEOTIDE SEQUENCE</scope>
    <source>
        <strain evidence="9">I ESC-2004</strain>
    </source>
</reference>
<feature type="transmembrane region" description="Helical" evidence="5">
    <location>
        <begin position="285"/>
        <end position="310"/>
    </location>
</feature>
<dbReference type="STRING" id="283909.R7UEB4"/>
<dbReference type="InterPro" id="IPR052954">
    <property type="entry name" value="GPCR-Ligand_Int"/>
</dbReference>
<keyword evidence="2 5" id="KW-0812">Transmembrane</keyword>
<feature type="domain" description="G-protein coupled receptors family 1 profile" evidence="6">
    <location>
        <begin position="45"/>
        <end position="307"/>
    </location>
</feature>
<evidence type="ECO:0000313" key="8">
    <source>
        <dbReference type="EnsemblMetazoa" id="CapteP201100"/>
    </source>
</evidence>
<dbReference type="OrthoDB" id="6281784at2759"/>
<name>R7UEB4_CAPTE</name>
<evidence type="ECO:0000313" key="9">
    <source>
        <dbReference type="Proteomes" id="UP000014760"/>
    </source>
</evidence>
<dbReference type="InterPro" id="IPR017452">
    <property type="entry name" value="GPCR_Rhodpsn_7TM"/>
</dbReference>
<dbReference type="EMBL" id="AMQN01008212">
    <property type="status" value="NOT_ANNOTATED_CDS"/>
    <property type="molecule type" value="Genomic_DNA"/>
</dbReference>
<keyword evidence="9" id="KW-1185">Reference proteome</keyword>
<sequence length="422" mass="47134">MDSATTEDPTALESTATLNTRPCVMYYFIAGGLVGGFISVIGLTGNIFSLIILGKERKKSSTIHALCLLAVADSLLLLTYMSIVPIIGLRKMIQGWYAAINQSVFASTYVYETARVFNQVSTFLTMTLMWQRYVAVCLPHKAKRLCTIRFVNRIFVCSTIASFAFYLPNFFLHRISISDDGVFHMMSHPLMHNAYFQMIYSVIFTYLVSYIIPVLSLLYMSVTTLRSHNLAQFRNSQHVRKDLTKSSIAIVTVFIICQSFQPTRRILIWVYDPHFMKQMLCGGDLLYYSAVPHLSLMLNSAANFSIYILYTRGFRRRLMAIVTRRSAVGPTVASISSTTVATQSGQVNNILNAGDSISTTTFTSKPNAVTPINTTASRKEKPDENLSLAIMLPLNILGMGFAPVTDGIDLHASYSNSKQYFS</sequence>
<dbReference type="Pfam" id="PF00001">
    <property type="entry name" value="7tm_1"/>
    <property type="match status" value="1"/>
</dbReference>
<evidence type="ECO:0000259" key="6">
    <source>
        <dbReference type="PROSITE" id="PS50262"/>
    </source>
</evidence>
<feature type="transmembrane region" description="Helical" evidence="5">
    <location>
        <begin position="195"/>
        <end position="222"/>
    </location>
</feature>
<evidence type="ECO:0000256" key="3">
    <source>
        <dbReference type="ARBA" id="ARBA00022989"/>
    </source>
</evidence>
<keyword evidence="3 5" id="KW-1133">Transmembrane helix</keyword>
<dbReference type="Gene3D" id="1.20.1070.10">
    <property type="entry name" value="Rhodopsin 7-helix transmembrane proteins"/>
    <property type="match status" value="1"/>
</dbReference>
<evidence type="ECO:0000256" key="1">
    <source>
        <dbReference type="ARBA" id="ARBA00004370"/>
    </source>
</evidence>
<dbReference type="Proteomes" id="UP000014760">
    <property type="component" value="Unassembled WGS sequence"/>
</dbReference>
<reference evidence="7 9" key="2">
    <citation type="journal article" date="2013" name="Nature">
        <title>Insights into bilaterian evolution from three spiralian genomes.</title>
        <authorList>
            <person name="Simakov O."/>
            <person name="Marletaz F."/>
            <person name="Cho S.J."/>
            <person name="Edsinger-Gonzales E."/>
            <person name="Havlak P."/>
            <person name="Hellsten U."/>
            <person name="Kuo D.H."/>
            <person name="Larsson T."/>
            <person name="Lv J."/>
            <person name="Arendt D."/>
            <person name="Savage R."/>
            <person name="Osoegawa K."/>
            <person name="de Jong P."/>
            <person name="Grimwood J."/>
            <person name="Chapman J.A."/>
            <person name="Shapiro H."/>
            <person name="Aerts A."/>
            <person name="Otillar R.P."/>
            <person name="Terry A.Y."/>
            <person name="Boore J.L."/>
            <person name="Grigoriev I.V."/>
            <person name="Lindberg D.R."/>
            <person name="Seaver E.C."/>
            <person name="Weisblat D.A."/>
            <person name="Putnam N.H."/>
            <person name="Rokhsar D.S."/>
        </authorList>
    </citation>
    <scope>NUCLEOTIDE SEQUENCE</scope>
    <source>
        <strain evidence="7 9">I ESC-2004</strain>
    </source>
</reference>
<reference evidence="8" key="3">
    <citation type="submission" date="2015-06" db="UniProtKB">
        <authorList>
            <consortium name="EnsemblMetazoa"/>
        </authorList>
    </citation>
    <scope>IDENTIFICATION</scope>
</reference>
<dbReference type="PANTHER" id="PTHR46641">
    <property type="entry name" value="FMRFAMIDE RECEPTOR-RELATED"/>
    <property type="match status" value="1"/>
</dbReference>
<protein>
    <recommendedName>
        <fullName evidence="6">G-protein coupled receptors family 1 profile domain-containing protein</fullName>
    </recommendedName>
</protein>